<protein>
    <submittedName>
        <fullName evidence="1">Uncharacterized protein</fullName>
    </submittedName>
</protein>
<dbReference type="RefSeq" id="WP_270038294.1">
    <property type="nucleotide sequence ID" value="NZ_JAPDOD010000002.1"/>
</dbReference>
<reference evidence="1" key="1">
    <citation type="submission" date="2022-10" db="EMBL/GenBank/DDBJ databases">
        <title>The WGS of Solirubrobacter ginsenosidimutans DSM 21036.</title>
        <authorList>
            <person name="Jiang Z."/>
        </authorList>
    </citation>
    <scope>NUCLEOTIDE SEQUENCE</scope>
    <source>
        <strain evidence="1">DSM 21036</strain>
    </source>
</reference>
<sequence length="114" mass="12126">MLNDLVDECGRNCVERAHGPLDRLGKRTPFRDKAIDCPLSPSSRLGAAQGPDVAKLPVVAEHRSVYTAARSAGAIYFTSPLSLPYVLEHLTPQLAKALAGTAAQRVEGTGEEVS</sequence>
<evidence type="ECO:0000313" key="2">
    <source>
        <dbReference type="Proteomes" id="UP001149140"/>
    </source>
</evidence>
<dbReference type="AlphaFoldDB" id="A0A9X3S3I9"/>
<organism evidence="1 2">
    <name type="scientific">Solirubrobacter ginsenosidimutans</name>
    <dbReference type="NCBI Taxonomy" id="490573"/>
    <lineage>
        <taxon>Bacteria</taxon>
        <taxon>Bacillati</taxon>
        <taxon>Actinomycetota</taxon>
        <taxon>Thermoleophilia</taxon>
        <taxon>Solirubrobacterales</taxon>
        <taxon>Solirubrobacteraceae</taxon>
        <taxon>Solirubrobacter</taxon>
    </lineage>
</organism>
<gene>
    <name evidence="1" type="ORF">OM076_04695</name>
</gene>
<keyword evidence="2" id="KW-1185">Reference proteome</keyword>
<dbReference type="Proteomes" id="UP001149140">
    <property type="component" value="Unassembled WGS sequence"/>
</dbReference>
<evidence type="ECO:0000313" key="1">
    <source>
        <dbReference type="EMBL" id="MDA0159553.1"/>
    </source>
</evidence>
<name>A0A9X3S3I9_9ACTN</name>
<proteinExistence type="predicted"/>
<dbReference type="Gene3D" id="3.40.50.1980">
    <property type="entry name" value="Nitrogenase molybdenum iron protein domain"/>
    <property type="match status" value="1"/>
</dbReference>
<accession>A0A9X3S3I9</accession>
<comment type="caution">
    <text evidence="1">The sequence shown here is derived from an EMBL/GenBank/DDBJ whole genome shotgun (WGS) entry which is preliminary data.</text>
</comment>
<dbReference type="EMBL" id="JAPDOD010000002">
    <property type="protein sequence ID" value="MDA0159553.1"/>
    <property type="molecule type" value="Genomic_DNA"/>
</dbReference>